<dbReference type="RefSeq" id="WP_378101024.1">
    <property type="nucleotide sequence ID" value="NZ_JBHSEP010000024.1"/>
</dbReference>
<organism evidence="2 3">
    <name type="scientific">Cohnella hongkongensis</name>
    <dbReference type="NCBI Taxonomy" id="178337"/>
    <lineage>
        <taxon>Bacteria</taxon>
        <taxon>Bacillati</taxon>
        <taxon>Bacillota</taxon>
        <taxon>Bacilli</taxon>
        <taxon>Bacillales</taxon>
        <taxon>Paenibacillaceae</taxon>
        <taxon>Cohnella</taxon>
    </lineage>
</organism>
<dbReference type="Gene3D" id="3.40.630.30">
    <property type="match status" value="1"/>
</dbReference>
<comment type="caution">
    <text evidence="2">The sequence shown here is derived from an EMBL/GenBank/DDBJ whole genome shotgun (WGS) entry which is preliminary data.</text>
</comment>
<evidence type="ECO:0000259" key="1">
    <source>
        <dbReference type="PROSITE" id="PS51186"/>
    </source>
</evidence>
<dbReference type="InterPro" id="IPR016181">
    <property type="entry name" value="Acyl_CoA_acyltransferase"/>
</dbReference>
<keyword evidence="2" id="KW-0808">Transferase</keyword>
<evidence type="ECO:0000313" key="3">
    <source>
        <dbReference type="Proteomes" id="UP001596028"/>
    </source>
</evidence>
<dbReference type="EC" id="2.3.1.-" evidence="2"/>
<dbReference type="PROSITE" id="PS51186">
    <property type="entry name" value="GNAT"/>
    <property type="match status" value="1"/>
</dbReference>
<accession>A0ABV9FHR3</accession>
<dbReference type="InterPro" id="IPR000182">
    <property type="entry name" value="GNAT_dom"/>
</dbReference>
<sequence>MSFYTSVERAEPEDTTEIMRLLVNTAEWLLRKGSTQWNSLLRGEDSHNTPESVHRGEVYIFRNDRDITGMVILQEEPNAWDRHLWGDKANDGSAVYLHRLAVNRKYAGRGIGKEIMLWAETAVREQLHRRLIRLDCLAAISALNEFYRKLDYEYVGEGVNAAGTYSKYEKRV</sequence>
<keyword evidence="2" id="KW-0012">Acyltransferase</keyword>
<name>A0ABV9FHR3_9BACL</name>
<dbReference type="Proteomes" id="UP001596028">
    <property type="component" value="Unassembled WGS sequence"/>
</dbReference>
<proteinExistence type="predicted"/>
<dbReference type="SUPFAM" id="SSF55729">
    <property type="entry name" value="Acyl-CoA N-acyltransferases (Nat)"/>
    <property type="match status" value="1"/>
</dbReference>
<gene>
    <name evidence="2" type="ORF">ACFO3S_23520</name>
</gene>
<keyword evidence="3" id="KW-1185">Reference proteome</keyword>
<protein>
    <submittedName>
        <fullName evidence="2">GNAT family N-acetyltransferase</fullName>
        <ecNumber evidence="2">2.3.1.-</ecNumber>
    </submittedName>
</protein>
<dbReference type="GO" id="GO:0016746">
    <property type="term" value="F:acyltransferase activity"/>
    <property type="evidence" value="ECO:0007669"/>
    <property type="project" value="UniProtKB-KW"/>
</dbReference>
<evidence type="ECO:0000313" key="2">
    <source>
        <dbReference type="EMBL" id="MFC4601232.1"/>
    </source>
</evidence>
<feature type="domain" description="N-acetyltransferase" evidence="1">
    <location>
        <begin position="5"/>
        <end position="172"/>
    </location>
</feature>
<dbReference type="EMBL" id="JBHSEP010000024">
    <property type="protein sequence ID" value="MFC4601232.1"/>
    <property type="molecule type" value="Genomic_DNA"/>
</dbReference>
<dbReference type="CDD" id="cd04301">
    <property type="entry name" value="NAT_SF"/>
    <property type="match status" value="1"/>
</dbReference>
<dbReference type="Pfam" id="PF00583">
    <property type="entry name" value="Acetyltransf_1"/>
    <property type="match status" value="1"/>
</dbReference>
<reference evidence="3" key="1">
    <citation type="journal article" date="2019" name="Int. J. Syst. Evol. Microbiol.">
        <title>The Global Catalogue of Microorganisms (GCM) 10K type strain sequencing project: providing services to taxonomists for standard genome sequencing and annotation.</title>
        <authorList>
            <consortium name="The Broad Institute Genomics Platform"/>
            <consortium name="The Broad Institute Genome Sequencing Center for Infectious Disease"/>
            <person name="Wu L."/>
            <person name="Ma J."/>
        </authorList>
    </citation>
    <scope>NUCLEOTIDE SEQUENCE [LARGE SCALE GENOMIC DNA]</scope>
    <source>
        <strain evidence="3">CCUG 49571</strain>
    </source>
</reference>